<proteinExistence type="predicted"/>
<gene>
    <name evidence="1" type="ORF">BQ8482_440024</name>
</gene>
<dbReference type="Proteomes" id="UP000245698">
    <property type="component" value="Unassembled WGS sequence"/>
</dbReference>
<dbReference type="AlphaFoldDB" id="A0A2P9ATM8"/>
<keyword evidence="2" id="KW-1185">Reference proteome</keyword>
<evidence type="ECO:0000313" key="1">
    <source>
        <dbReference type="EMBL" id="SJM34470.1"/>
    </source>
</evidence>
<organism evidence="1 2">
    <name type="scientific">Mesorhizobium delmotii</name>
    <dbReference type="NCBI Taxonomy" id="1631247"/>
    <lineage>
        <taxon>Bacteria</taxon>
        <taxon>Pseudomonadati</taxon>
        <taxon>Pseudomonadota</taxon>
        <taxon>Alphaproteobacteria</taxon>
        <taxon>Hyphomicrobiales</taxon>
        <taxon>Phyllobacteriaceae</taxon>
        <taxon>Mesorhizobium</taxon>
    </lineage>
</organism>
<accession>A0A2P9ATM8</accession>
<dbReference type="EMBL" id="FUIG01000053">
    <property type="protein sequence ID" value="SJM34470.1"/>
    <property type="molecule type" value="Genomic_DNA"/>
</dbReference>
<evidence type="ECO:0000313" key="2">
    <source>
        <dbReference type="Proteomes" id="UP000245698"/>
    </source>
</evidence>
<sequence>MGRLRISLLVCPAIWWTIKVSGAVLCHSKETLFASNAHSEHAPPNRRLRTLQSSWRFWPMPTCVRR</sequence>
<name>A0A2P9ATM8_9HYPH</name>
<reference evidence="2" key="1">
    <citation type="submission" date="2016-12" db="EMBL/GenBank/DDBJ databases">
        <authorList>
            <person name="Brunel B."/>
        </authorList>
    </citation>
    <scope>NUCLEOTIDE SEQUENCE [LARGE SCALE GENOMIC DNA]</scope>
</reference>
<protein>
    <submittedName>
        <fullName evidence="1">Uncharacterized protein</fullName>
    </submittedName>
</protein>